<feature type="compositionally biased region" description="Acidic residues" evidence="1">
    <location>
        <begin position="882"/>
        <end position="894"/>
    </location>
</feature>
<comment type="caution">
    <text evidence="2">The sequence shown here is derived from an EMBL/GenBank/DDBJ whole genome shotgun (WGS) entry which is preliminary data.</text>
</comment>
<dbReference type="Proteomes" id="UP000799441">
    <property type="component" value="Unassembled WGS sequence"/>
</dbReference>
<dbReference type="OrthoDB" id="5427134at2759"/>
<feature type="compositionally biased region" description="Polar residues" evidence="1">
    <location>
        <begin position="182"/>
        <end position="196"/>
    </location>
</feature>
<sequence>MAAFHNRSTSIHNGASFNAHLPGGPCNFRDLNCGAHAPICGCKRFWLNPTQAVVGGDERAWCFCGHHACFHNAFNHSQIQSIEPLVTVGAEQRPASTPVRLTHTNFHQSEAAPPALEPARAPSQPSGLGIRHETRNESHSINARVWDALNGFARQQDDGEMSITTSQLPSTAAPSVVGDFGQGSNRDVNSWSQNAQRMPPPISLPSGFNTRPGADDYQGSATEVATPSIAGTPDFRAFAPSGSQARISPPQPLTIETQPLIRNATSANEQVADARRMSVASQRSPPAHDRPHSMSVKEIKEMMQAYGQRIAALECISFSQVPMEDVQEQFSHFDSRLLDLEHWRAEQDQQQACRDEEAASNSKRQRMLLPSETSSFNSDTSFDGNAAMHADAAVLAAIAADAETGPRIDALETRIADLEKAALPSYSHPWQVEVVLLPWGRDLRGIWISSAEATPRSQNKPVDGPEEWSGAQQASKLSFQSSSSAAWTTESIQAWAEEAQDWLSPKACGPHGTIFQRLISRGLVRQLTLTAPDARHIMRAIRDAFQGFTGGEERSQTELSDRYHALREPFIPLRKIRKSSRLRYLSPAEMTTSSLWTAGFLDSNVCMKLQDQHRRLYITTPEAYLQPDRGQWSWTLVKHLPPFITEGGQEDAAGASSGAIEACWTHSDRLDCPPSLHTSFATNMSHQSAWSTRSQQSDGQPSGGLPNEDSGDLPSVPSAASENSQRYYLRKRTVSLPMDSSSAIEQVGVEITKRRVASFETVPTSSTSAAQFAEASRAKRRRISTSPEVERRGVYFTPRLSREPPSPFTSEATAGEARSQGASSSNRRRGNTPFAYATPHSNNFIGTMDLGEVDGDTVHDSDPEQDDHESEQNDEEWHGVEEDVEDDSDGQNIS</sequence>
<feature type="compositionally biased region" description="Polar residues" evidence="1">
    <location>
        <begin position="761"/>
        <end position="770"/>
    </location>
</feature>
<evidence type="ECO:0000313" key="2">
    <source>
        <dbReference type="EMBL" id="KAF2720096.1"/>
    </source>
</evidence>
<gene>
    <name evidence="2" type="ORF">K431DRAFT_286098</name>
</gene>
<dbReference type="AlphaFoldDB" id="A0A9P4Q7Y4"/>
<reference evidence="2" key="1">
    <citation type="journal article" date="2020" name="Stud. Mycol.">
        <title>101 Dothideomycetes genomes: a test case for predicting lifestyles and emergence of pathogens.</title>
        <authorList>
            <person name="Haridas S."/>
            <person name="Albert R."/>
            <person name="Binder M."/>
            <person name="Bloem J."/>
            <person name="Labutti K."/>
            <person name="Salamov A."/>
            <person name="Andreopoulos B."/>
            <person name="Baker S."/>
            <person name="Barry K."/>
            <person name="Bills G."/>
            <person name="Bluhm B."/>
            <person name="Cannon C."/>
            <person name="Castanera R."/>
            <person name="Culley D."/>
            <person name="Daum C."/>
            <person name="Ezra D."/>
            <person name="Gonzalez J."/>
            <person name="Henrissat B."/>
            <person name="Kuo A."/>
            <person name="Liang C."/>
            <person name="Lipzen A."/>
            <person name="Lutzoni F."/>
            <person name="Magnuson J."/>
            <person name="Mondo S."/>
            <person name="Nolan M."/>
            <person name="Ohm R."/>
            <person name="Pangilinan J."/>
            <person name="Park H.-J."/>
            <person name="Ramirez L."/>
            <person name="Alfaro M."/>
            <person name="Sun H."/>
            <person name="Tritt A."/>
            <person name="Yoshinaga Y."/>
            <person name="Zwiers L.-H."/>
            <person name="Turgeon B."/>
            <person name="Goodwin S."/>
            <person name="Spatafora J."/>
            <person name="Crous P."/>
            <person name="Grigoriev I."/>
        </authorList>
    </citation>
    <scope>NUCLEOTIDE SEQUENCE</scope>
    <source>
        <strain evidence="2">CBS 116435</strain>
    </source>
</reference>
<feature type="region of interest" description="Disordered" evidence="1">
    <location>
        <begin position="168"/>
        <end position="293"/>
    </location>
</feature>
<evidence type="ECO:0000313" key="3">
    <source>
        <dbReference type="Proteomes" id="UP000799441"/>
    </source>
</evidence>
<name>A0A9P4Q7Y4_9PEZI</name>
<evidence type="ECO:0000256" key="1">
    <source>
        <dbReference type="SAM" id="MobiDB-lite"/>
    </source>
</evidence>
<proteinExistence type="predicted"/>
<feature type="compositionally biased region" description="Acidic residues" evidence="1">
    <location>
        <begin position="863"/>
        <end position="874"/>
    </location>
</feature>
<protein>
    <submittedName>
        <fullName evidence="2">Uncharacterized protein</fullName>
    </submittedName>
</protein>
<feature type="region of interest" description="Disordered" evidence="1">
    <location>
        <begin position="759"/>
        <end position="894"/>
    </location>
</feature>
<feature type="compositionally biased region" description="Polar residues" evidence="1">
    <location>
        <begin position="687"/>
        <end position="700"/>
    </location>
</feature>
<organism evidence="2 3">
    <name type="scientific">Polychaeton citri CBS 116435</name>
    <dbReference type="NCBI Taxonomy" id="1314669"/>
    <lineage>
        <taxon>Eukaryota</taxon>
        <taxon>Fungi</taxon>
        <taxon>Dikarya</taxon>
        <taxon>Ascomycota</taxon>
        <taxon>Pezizomycotina</taxon>
        <taxon>Dothideomycetes</taxon>
        <taxon>Dothideomycetidae</taxon>
        <taxon>Capnodiales</taxon>
        <taxon>Capnodiaceae</taxon>
        <taxon>Polychaeton</taxon>
    </lineage>
</organism>
<feature type="region of interest" description="Disordered" evidence="1">
    <location>
        <begin position="687"/>
        <end position="724"/>
    </location>
</feature>
<keyword evidence="3" id="KW-1185">Reference proteome</keyword>
<accession>A0A9P4Q7Y4</accession>
<feature type="region of interest" description="Disordered" evidence="1">
    <location>
        <begin position="454"/>
        <end position="475"/>
    </location>
</feature>
<dbReference type="EMBL" id="MU003803">
    <property type="protein sequence ID" value="KAF2720096.1"/>
    <property type="molecule type" value="Genomic_DNA"/>
</dbReference>